<dbReference type="SUPFAM" id="SSF48726">
    <property type="entry name" value="Immunoglobulin"/>
    <property type="match status" value="2"/>
</dbReference>
<dbReference type="InterPro" id="IPR036179">
    <property type="entry name" value="Ig-like_dom_sf"/>
</dbReference>
<feature type="compositionally biased region" description="Polar residues" evidence="6">
    <location>
        <begin position="289"/>
        <end position="304"/>
    </location>
</feature>
<evidence type="ECO:0000256" key="3">
    <source>
        <dbReference type="ARBA" id="ARBA00023157"/>
    </source>
</evidence>
<feature type="chain" id="PRO_5038999240" description="Ig-like domain-containing protein" evidence="8">
    <location>
        <begin position="21"/>
        <end position="304"/>
    </location>
</feature>
<keyword evidence="7" id="KW-1133">Transmembrane helix</keyword>
<evidence type="ECO:0000259" key="9">
    <source>
        <dbReference type="PROSITE" id="PS50835"/>
    </source>
</evidence>
<dbReference type="SMART" id="SM00409">
    <property type="entry name" value="IG"/>
    <property type="match status" value="2"/>
</dbReference>
<evidence type="ECO:0000313" key="11">
    <source>
        <dbReference type="Proteomes" id="UP001046870"/>
    </source>
</evidence>
<feature type="region of interest" description="Disordered" evidence="6">
    <location>
        <begin position="270"/>
        <end position="304"/>
    </location>
</feature>
<dbReference type="CDD" id="cd00096">
    <property type="entry name" value="Ig"/>
    <property type="match status" value="1"/>
</dbReference>
<gene>
    <name evidence="10" type="ORF">MATL_G00126680</name>
</gene>
<evidence type="ECO:0000256" key="5">
    <source>
        <dbReference type="ARBA" id="ARBA00023319"/>
    </source>
</evidence>
<evidence type="ECO:0000313" key="10">
    <source>
        <dbReference type="EMBL" id="KAG7469224.1"/>
    </source>
</evidence>
<feature type="transmembrane region" description="Helical" evidence="7">
    <location>
        <begin position="241"/>
        <end position="263"/>
    </location>
</feature>
<comment type="caution">
    <text evidence="10">The sequence shown here is derived from an EMBL/GenBank/DDBJ whole genome shotgun (WGS) entry which is preliminary data.</text>
</comment>
<accession>A0A9D3PUQ9</accession>
<dbReference type="InterPro" id="IPR003006">
    <property type="entry name" value="Ig/MHC_CS"/>
</dbReference>
<name>A0A9D3PUQ9_MEGAT</name>
<evidence type="ECO:0000256" key="8">
    <source>
        <dbReference type="SAM" id="SignalP"/>
    </source>
</evidence>
<keyword evidence="8" id="KW-0732">Signal</keyword>
<keyword evidence="7" id="KW-0812">Transmembrane</keyword>
<dbReference type="InterPro" id="IPR051275">
    <property type="entry name" value="Cell_adhesion_signaling"/>
</dbReference>
<keyword evidence="3" id="KW-1015">Disulfide bond</keyword>
<dbReference type="GO" id="GO:0005911">
    <property type="term" value="C:cell-cell junction"/>
    <property type="evidence" value="ECO:0007669"/>
    <property type="project" value="TreeGrafter"/>
</dbReference>
<evidence type="ECO:0000256" key="4">
    <source>
        <dbReference type="ARBA" id="ARBA00023180"/>
    </source>
</evidence>
<dbReference type="SMART" id="SM00408">
    <property type="entry name" value="IGc2"/>
    <property type="match status" value="1"/>
</dbReference>
<dbReference type="InterPro" id="IPR013783">
    <property type="entry name" value="Ig-like_fold"/>
</dbReference>
<dbReference type="Gene3D" id="2.60.40.10">
    <property type="entry name" value="Immunoglobulins"/>
    <property type="match status" value="2"/>
</dbReference>
<dbReference type="InterPro" id="IPR003599">
    <property type="entry name" value="Ig_sub"/>
</dbReference>
<keyword evidence="5" id="KW-0393">Immunoglobulin domain</keyword>
<dbReference type="GO" id="GO:0098609">
    <property type="term" value="P:cell-cell adhesion"/>
    <property type="evidence" value="ECO:0007669"/>
    <property type="project" value="TreeGrafter"/>
</dbReference>
<dbReference type="Proteomes" id="UP001046870">
    <property type="component" value="Chromosome 10"/>
</dbReference>
<proteinExistence type="predicted"/>
<dbReference type="InterPro" id="IPR007110">
    <property type="entry name" value="Ig-like_dom"/>
</dbReference>
<comment type="subcellular location">
    <subcellularLocation>
        <location evidence="1">Membrane</location>
        <topology evidence="1">Single-pass type I membrane protein</topology>
    </subcellularLocation>
</comment>
<keyword evidence="4" id="KW-0325">Glycoprotein</keyword>
<sequence>MKGYLLLATLTLINLRWSYASLILLGPEGPVLEGDYVTLQCMSDMDSNVTQFHFEKFSKHMKSWFRLEPWMPRFRRCFYYEMDVSQEQDRLVLTIPSIQSYMEGPYRCVSDNASYPYNSSQVLSVPVHYMRELSVYREGVGTYSRYFSSLQDLRVPVGDDVEVDCSTSASQDPEITWRKEGEDWMEVSSKLKLKKVRLEDSGSYTCSAQHPSVSSLAKTRTISITVLPEDAPWYDSTEGRLILMTSAAGAGLLLLVMSVAACLCRRASSKKSKGPIDDRSQKKPIYTASVESLPSTTGDTQPLV</sequence>
<feature type="domain" description="Ig-like" evidence="9">
    <location>
        <begin position="20"/>
        <end position="124"/>
    </location>
</feature>
<dbReference type="GO" id="GO:0005886">
    <property type="term" value="C:plasma membrane"/>
    <property type="evidence" value="ECO:0007669"/>
    <property type="project" value="TreeGrafter"/>
</dbReference>
<evidence type="ECO:0000256" key="7">
    <source>
        <dbReference type="SAM" id="Phobius"/>
    </source>
</evidence>
<dbReference type="PROSITE" id="PS50835">
    <property type="entry name" value="IG_LIKE"/>
    <property type="match status" value="2"/>
</dbReference>
<protein>
    <recommendedName>
        <fullName evidence="9">Ig-like domain-containing protein</fullName>
    </recommendedName>
</protein>
<reference evidence="10" key="1">
    <citation type="submission" date="2021-01" db="EMBL/GenBank/DDBJ databases">
        <authorList>
            <person name="Zahm M."/>
            <person name="Roques C."/>
            <person name="Cabau C."/>
            <person name="Klopp C."/>
            <person name="Donnadieu C."/>
            <person name="Jouanno E."/>
            <person name="Lampietro C."/>
            <person name="Louis A."/>
            <person name="Herpin A."/>
            <person name="Echchiki A."/>
            <person name="Berthelot C."/>
            <person name="Parey E."/>
            <person name="Roest-Crollius H."/>
            <person name="Braasch I."/>
            <person name="Postlethwait J."/>
            <person name="Bobe J."/>
            <person name="Montfort J."/>
            <person name="Bouchez O."/>
            <person name="Begum T."/>
            <person name="Mejri S."/>
            <person name="Adams A."/>
            <person name="Chen W.-J."/>
            <person name="Guiguen Y."/>
        </authorList>
    </citation>
    <scope>NUCLEOTIDE SEQUENCE</scope>
    <source>
        <strain evidence="10">YG-15Mar2019-1</strain>
        <tissue evidence="10">Brain</tissue>
    </source>
</reference>
<feature type="domain" description="Ig-like" evidence="9">
    <location>
        <begin position="126"/>
        <end position="223"/>
    </location>
</feature>
<dbReference type="PANTHER" id="PTHR11640">
    <property type="entry name" value="NEPHRIN"/>
    <property type="match status" value="1"/>
</dbReference>
<keyword evidence="11" id="KW-1185">Reference proteome</keyword>
<dbReference type="InterPro" id="IPR003598">
    <property type="entry name" value="Ig_sub2"/>
</dbReference>
<dbReference type="OrthoDB" id="10012075at2759"/>
<organism evidence="10 11">
    <name type="scientific">Megalops atlanticus</name>
    <name type="common">Tarpon</name>
    <name type="synonym">Clupea gigantea</name>
    <dbReference type="NCBI Taxonomy" id="7932"/>
    <lineage>
        <taxon>Eukaryota</taxon>
        <taxon>Metazoa</taxon>
        <taxon>Chordata</taxon>
        <taxon>Craniata</taxon>
        <taxon>Vertebrata</taxon>
        <taxon>Euteleostomi</taxon>
        <taxon>Actinopterygii</taxon>
        <taxon>Neopterygii</taxon>
        <taxon>Teleostei</taxon>
        <taxon>Elopiformes</taxon>
        <taxon>Megalopidae</taxon>
        <taxon>Megalops</taxon>
    </lineage>
</organism>
<dbReference type="PANTHER" id="PTHR11640:SF162">
    <property type="entry name" value="BASAL CELL ADHESION MOLECULE ISOFORM X1-RELATED"/>
    <property type="match status" value="1"/>
</dbReference>
<evidence type="ECO:0000256" key="6">
    <source>
        <dbReference type="SAM" id="MobiDB-lite"/>
    </source>
</evidence>
<dbReference type="Pfam" id="PF13927">
    <property type="entry name" value="Ig_3"/>
    <property type="match status" value="1"/>
</dbReference>
<dbReference type="GO" id="GO:0050839">
    <property type="term" value="F:cell adhesion molecule binding"/>
    <property type="evidence" value="ECO:0007669"/>
    <property type="project" value="TreeGrafter"/>
</dbReference>
<feature type="signal peptide" evidence="8">
    <location>
        <begin position="1"/>
        <end position="20"/>
    </location>
</feature>
<keyword evidence="2 7" id="KW-0472">Membrane</keyword>
<dbReference type="EMBL" id="JAFDVH010000010">
    <property type="protein sequence ID" value="KAG7469224.1"/>
    <property type="molecule type" value="Genomic_DNA"/>
</dbReference>
<evidence type="ECO:0000256" key="1">
    <source>
        <dbReference type="ARBA" id="ARBA00004479"/>
    </source>
</evidence>
<evidence type="ECO:0000256" key="2">
    <source>
        <dbReference type="ARBA" id="ARBA00023136"/>
    </source>
</evidence>
<dbReference type="AlphaFoldDB" id="A0A9D3PUQ9"/>
<dbReference type="PROSITE" id="PS00290">
    <property type="entry name" value="IG_MHC"/>
    <property type="match status" value="1"/>
</dbReference>